<dbReference type="STRING" id="937775.Metlim_1012"/>
<organism evidence="1 2">
    <name type="scientific">Methanoplanus limicola DSM 2279</name>
    <dbReference type="NCBI Taxonomy" id="937775"/>
    <lineage>
        <taxon>Archaea</taxon>
        <taxon>Methanobacteriati</taxon>
        <taxon>Methanobacteriota</taxon>
        <taxon>Stenosarchaea group</taxon>
        <taxon>Methanomicrobia</taxon>
        <taxon>Methanomicrobiales</taxon>
        <taxon>Methanomicrobiaceae</taxon>
        <taxon>Methanoplanus</taxon>
    </lineage>
</organism>
<accession>H1YZB0</accession>
<reference evidence="1 2" key="1">
    <citation type="submission" date="2011-10" db="EMBL/GenBank/DDBJ databases">
        <title>The Improved High-Quality Draft genome of Methanoplanus limicola DSM 2279.</title>
        <authorList>
            <consortium name="US DOE Joint Genome Institute (JGI-PGF)"/>
            <person name="Lucas S."/>
            <person name="Copeland A."/>
            <person name="Lapidus A."/>
            <person name="Glavina del Rio T."/>
            <person name="Dalin E."/>
            <person name="Tice H."/>
            <person name="Bruce D."/>
            <person name="Goodwin L."/>
            <person name="Pitluck S."/>
            <person name="Peters L."/>
            <person name="Mikhailova N."/>
            <person name="Lu M."/>
            <person name="Kyrpides N."/>
            <person name="Mavromatis K."/>
            <person name="Ivanova N."/>
            <person name="Markowitz V."/>
            <person name="Cheng J.-F."/>
            <person name="Hugenholtz P."/>
            <person name="Woyke T."/>
            <person name="Wu D."/>
            <person name="Wirth R."/>
            <person name="Brambilla E.-M."/>
            <person name="Klenk H.-P."/>
            <person name="Eisen J.A."/>
        </authorList>
    </citation>
    <scope>NUCLEOTIDE SEQUENCE [LARGE SCALE GENOMIC DNA]</scope>
    <source>
        <strain evidence="1 2">DSM 2279</strain>
    </source>
</reference>
<protein>
    <submittedName>
        <fullName evidence="1">Uncharacterized protein</fullName>
    </submittedName>
</protein>
<sequence length="130" mass="14259">MICKTGLTGRYCTKKKEEITHGAAPGKSCRSASCLPGSETLVSEKGSLCGCEEAEILDIQPSDEITMMEDMLTLAGIEGRDAATLRAHFNKASGNLKSGNSRGFEAEAELFYLEFDRLYNDETECLFHCY</sequence>
<proteinExistence type="predicted"/>
<keyword evidence="2" id="KW-1185">Reference proteome</keyword>
<evidence type="ECO:0000313" key="2">
    <source>
        <dbReference type="Proteomes" id="UP000005741"/>
    </source>
</evidence>
<evidence type="ECO:0000313" key="1">
    <source>
        <dbReference type="EMBL" id="EHQ35134.1"/>
    </source>
</evidence>
<dbReference type="Proteomes" id="UP000005741">
    <property type="component" value="Chromosome"/>
</dbReference>
<dbReference type="HOGENOM" id="CLU_1933268_0_0_2"/>
<dbReference type="InParanoid" id="H1YZB0"/>
<dbReference type="AlphaFoldDB" id="H1YZB0"/>
<dbReference type="EMBL" id="CM001436">
    <property type="protein sequence ID" value="EHQ35134.1"/>
    <property type="molecule type" value="Genomic_DNA"/>
</dbReference>
<gene>
    <name evidence="1" type="ORF">Metlim_1012</name>
</gene>
<dbReference type="RefSeq" id="WP_004076865.1">
    <property type="nucleotide sequence ID" value="NZ_CM001436.1"/>
</dbReference>
<name>H1YZB0_9EURY</name>